<dbReference type="SUPFAM" id="SSF46894">
    <property type="entry name" value="C-terminal effector domain of the bipartite response regulators"/>
    <property type="match status" value="1"/>
</dbReference>
<dbReference type="GO" id="GO:0004016">
    <property type="term" value="F:adenylate cyclase activity"/>
    <property type="evidence" value="ECO:0007669"/>
    <property type="project" value="TreeGrafter"/>
</dbReference>
<dbReference type="PANTHER" id="PTHR16305">
    <property type="entry name" value="TESTICULAR SOLUBLE ADENYLYL CYCLASE"/>
    <property type="match status" value="1"/>
</dbReference>
<dbReference type="InterPro" id="IPR036388">
    <property type="entry name" value="WH-like_DNA-bd_sf"/>
</dbReference>
<keyword evidence="5" id="KW-1185">Reference proteome</keyword>
<dbReference type="EMBL" id="CP015596">
    <property type="protein sequence ID" value="ANE83124.1"/>
    <property type="molecule type" value="Genomic_DNA"/>
</dbReference>
<dbReference type="Proteomes" id="UP000077143">
    <property type="component" value="Chromosome"/>
</dbReference>
<dbReference type="SUPFAM" id="SSF48452">
    <property type="entry name" value="TPR-like"/>
    <property type="match status" value="1"/>
</dbReference>
<dbReference type="Gene3D" id="1.10.10.10">
    <property type="entry name" value="Winged helix-like DNA-binding domain superfamily/Winged helix DNA-binding domain"/>
    <property type="match status" value="1"/>
</dbReference>
<name>A0A172UWC6_9MYCO</name>
<dbReference type="InterPro" id="IPR000792">
    <property type="entry name" value="Tscrpt_reg_LuxR_C"/>
</dbReference>
<dbReference type="AlphaFoldDB" id="A0A172UWC6"/>
<protein>
    <submittedName>
        <fullName evidence="4">LuxR family transcriptional regulator</fullName>
    </submittedName>
</protein>
<dbReference type="PANTHER" id="PTHR16305:SF35">
    <property type="entry name" value="TRANSCRIPTIONAL ACTIVATOR DOMAIN"/>
    <property type="match status" value="1"/>
</dbReference>
<dbReference type="PROSITE" id="PS50043">
    <property type="entry name" value="HTH_LUXR_2"/>
    <property type="match status" value="1"/>
</dbReference>
<dbReference type="GO" id="GO:0003677">
    <property type="term" value="F:DNA binding"/>
    <property type="evidence" value="ECO:0007669"/>
    <property type="project" value="InterPro"/>
</dbReference>
<dbReference type="SMART" id="SM00421">
    <property type="entry name" value="HTH_LUXR"/>
    <property type="match status" value="1"/>
</dbReference>
<sequence>MRGWCDPLTSPRPLGPLVDMLADASGEQAAGLRAAVDASDTEAIYARLAGVFDNDTASVCIVEDVHWADGATLDLLRFLSRRIASLPVLLVMSYRDDEIGAQHPLAVLLGDLATSAAVSRIGLQPLSEAAVAELSAGTGTNAAALHRLTGGNPFFVTEVLAAGSDAREALPRSVSEAVWGRLARLSNAGRETAYATAVCGPRADLALLHEVCPAAAEGLAECLNAGVLVADADTVGFRHELARRATLDQIPAYQRRMLHKQALIVLAEPPLDPDVLGTLAFHADQAGDTDAVIDYGPAAAERASALGANREAAELYALTLRHAGAMPDEQKVRWLEQHAISSHLSGLPDAAVGSFHDAAALRRAMGDRLGEAENLRQVSYLLWLLGRTREGVEAGRASLRLLEGVGPCPELAWSLVNMAELASGDFDPRRAEYATRAMAVGIEIGETAVVVRARAAVAMVGVTSGDTGWDEVEAIWHEAITTEGLTELGGIIGSTLCWFAALHHHLGRAENYIAEVSAFCTTHDLGVFLPFATGAAAICALHRGDWPRALAYADDVLTRPTTGPMQRIMPQLTVALIGARRGEQPAAALLDEALAATEPNELFRLGPVWAARAEVAWLVGDDDTARAEAQAGLAAATSPHADPWLVGHLRRWAYLVGGPLDDGPAVDTVTPYRHEISGDWAAAAAAWTRLGCPYDAAIAQLGGDIPAVEAALETFRALGARAAARRATQRLAQLRGRNPETRRKTTAADPHGLTNRERDVLELLAAGHSDAEIAAELYISPKTANRHVGAILAKLGVRNRTQAAAFAHRKSHP</sequence>
<dbReference type="InterPro" id="IPR011990">
    <property type="entry name" value="TPR-like_helical_dom_sf"/>
</dbReference>
<feature type="domain" description="HTH luxR-type" evidence="3">
    <location>
        <begin position="746"/>
        <end position="811"/>
    </location>
</feature>
<dbReference type="STRING" id="1682113.A7U43_21325"/>
<evidence type="ECO:0000256" key="2">
    <source>
        <dbReference type="ARBA" id="ARBA00022840"/>
    </source>
</evidence>
<evidence type="ECO:0000313" key="4">
    <source>
        <dbReference type="EMBL" id="ANE83124.1"/>
    </source>
</evidence>
<proteinExistence type="predicted"/>
<keyword evidence="2" id="KW-0067">ATP-binding</keyword>
<evidence type="ECO:0000259" key="3">
    <source>
        <dbReference type="PROSITE" id="PS50043"/>
    </source>
</evidence>
<reference evidence="4 5" key="1">
    <citation type="submission" date="2016-05" db="EMBL/GenBank/DDBJ databases">
        <title>Complete genome sequence of a phthalic acid esters degrading Mycobacterium sp. YC-RL4.</title>
        <authorList>
            <person name="Ren L."/>
            <person name="Fan S."/>
            <person name="Ruth N."/>
            <person name="Jia Y."/>
            <person name="Wang J."/>
            <person name="Qiao C."/>
        </authorList>
    </citation>
    <scope>NUCLEOTIDE SEQUENCE [LARGE SCALE GENOMIC DNA]</scope>
    <source>
        <strain evidence="4 5">YC-RL4</strain>
    </source>
</reference>
<evidence type="ECO:0000256" key="1">
    <source>
        <dbReference type="ARBA" id="ARBA00022741"/>
    </source>
</evidence>
<dbReference type="GO" id="GO:0006355">
    <property type="term" value="P:regulation of DNA-templated transcription"/>
    <property type="evidence" value="ECO:0007669"/>
    <property type="project" value="InterPro"/>
</dbReference>
<keyword evidence="1" id="KW-0547">Nucleotide-binding</keyword>
<dbReference type="GO" id="GO:0005737">
    <property type="term" value="C:cytoplasm"/>
    <property type="evidence" value="ECO:0007669"/>
    <property type="project" value="TreeGrafter"/>
</dbReference>
<dbReference type="PRINTS" id="PR00038">
    <property type="entry name" value="HTHLUXR"/>
</dbReference>
<accession>A0A172UWC6</accession>
<dbReference type="KEGG" id="madi:A7U43_21325"/>
<dbReference type="InterPro" id="IPR016032">
    <property type="entry name" value="Sig_transdc_resp-reg_C-effctor"/>
</dbReference>
<organism evidence="4 5">
    <name type="scientific">Mycobacterium adipatum</name>
    <dbReference type="NCBI Taxonomy" id="1682113"/>
    <lineage>
        <taxon>Bacteria</taxon>
        <taxon>Bacillati</taxon>
        <taxon>Actinomycetota</taxon>
        <taxon>Actinomycetes</taxon>
        <taxon>Mycobacteriales</taxon>
        <taxon>Mycobacteriaceae</taxon>
        <taxon>Mycobacterium</taxon>
    </lineage>
</organism>
<dbReference type="GO" id="GO:0005524">
    <property type="term" value="F:ATP binding"/>
    <property type="evidence" value="ECO:0007669"/>
    <property type="project" value="UniProtKB-KW"/>
</dbReference>
<dbReference type="CDD" id="cd06170">
    <property type="entry name" value="LuxR_C_like"/>
    <property type="match status" value="1"/>
</dbReference>
<gene>
    <name evidence="4" type="ORF">A7U43_21325</name>
</gene>
<evidence type="ECO:0000313" key="5">
    <source>
        <dbReference type="Proteomes" id="UP000077143"/>
    </source>
</evidence>
<dbReference type="Pfam" id="PF00196">
    <property type="entry name" value="GerE"/>
    <property type="match status" value="1"/>
</dbReference>
<dbReference type="Gene3D" id="1.25.40.10">
    <property type="entry name" value="Tetratricopeptide repeat domain"/>
    <property type="match status" value="1"/>
</dbReference>